<dbReference type="AlphaFoldDB" id="A0AA97PFA3"/>
<accession>A0AA97PFA3</accession>
<evidence type="ECO:0000256" key="1">
    <source>
        <dbReference type="SAM" id="MobiDB-lite"/>
    </source>
</evidence>
<gene>
    <name evidence="2" type="ORF">OOU_Y34scaffold01147g5</name>
</gene>
<feature type="region of interest" description="Disordered" evidence="1">
    <location>
        <begin position="1"/>
        <end position="27"/>
    </location>
</feature>
<dbReference type="EMBL" id="JH793187">
    <property type="protein sequence ID" value="ELQ32467.1"/>
    <property type="molecule type" value="Genomic_DNA"/>
</dbReference>
<reference evidence="2" key="1">
    <citation type="journal article" date="2012" name="PLoS Genet.">
        <title>Comparative analysis of the genomes of two field isolates of the rice blast fungus Magnaporthe oryzae.</title>
        <authorList>
            <person name="Xue M."/>
            <person name="Yang J."/>
            <person name="Li Z."/>
            <person name="Hu S."/>
            <person name="Yao N."/>
            <person name="Dean R.A."/>
            <person name="Zhao W."/>
            <person name="Shen M."/>
            <person name="Zhang H."/>
            <person name="Li C."/>
            <person name="Liu L."/>
            <person name="Cao L."/>
            <person name="Xu X."/>
            <person name="Xing Y."/>
            <person name="Hsiang T."/>
            <person name="Zhang Z."/>
            <person name="Xu J.R."/>
            <person name="Peng Y.L."/>
        </authorList>
    </citation>
    <scope>NUCLEOTIDE SEQUENCE</scope>
    <source>
        <strain evidence="2">Y34</strain>
    </source>
</reference>
<feature type="compositionally biased region" description="Basic and acidic residues" evidence="1">
    <location>
        <begin position="9"/>
        <end position="21"/>
    </location>
</feature>
<sequence length="27" mass="3011">MAYKNAAQDGKRTVCKNDDFGKSNFSD</sequence>
<protein>
    <submittedName>
        <fullName evidence="2">Uncharacterized protein</fullName>
    </submittedName>
</protein>
<name>A0AA97PFA3_PYRO3</name>
<dbReference type="Proteomes" id="UP000011086">
    <property type="component" value="Unassembled WGS sequence"/>
</dbReference>
<proteinExistence type="predicted"/>
<organism evidence="2">
    <name type="scientific">Pyricularia oryzae (strain Y34)</name>
    <name type="common">Rice blast fungus</name>
    <name type="synonym">Magnaporthe oryzae</name>
    <dbReference type="NCBI Taxonomy" id="1143189"/>
    <lineage>
        <taxon>Eukaryota</taxon>
        <taxon>Fungi</taxon>
        <taxon>Dikarya</taxon>
        <taxon>Ascomycota</taxon>
        <taxon>Pezizomycotina</taxon>
        <taxon>Sordariomycetes</taxon>
        <taxon>Sordariomycetidae</taxon>
        <taxon>Magnaporthales</taxon>
        <taxon>Pyriculariaceae</taxon>
        <taxon>Pyricularia</taxon>
    </lineage>
</organism>
<evidence type="ECO:0000313" key="2">
    <source>
        <dbReference type="EMBL" id="ELQ32467.1"/>
    </source>
</evidence>